<feature type="domain" description="Integrase catalytic" evidence="2">
    <location>
        <begin position="1299"/>
        <end position="1493"/>
    </location>
</feature>
<dbReference type="InterPro" id="IPR005312">
    <property type="entry name" value="DUF1759"/>
</dbReference>
<evidence type="ECO:0000313" key="4">
    <source>
        <dbReference type="RefSeq" id="XP_026684462.1"/>
    </source>
</evidence>
<evidence type="ECO:0000259" key="2">
    <source>
        <dbReference type="PROSITE" id="PS50994"/>
    </source>
</evidence>
<dbReference type="PROSITE" id="PS50994">
    <property type="entry name" value="INTEGRASE"/>
    <property type="match status" value="1"/>
</dbReference>
<dbReference type="RefSeq" id="XP_026684462.1">
    <property type="nucleotide sequence ID" value="XM_026828661.1"/>
</dbReference>
<sequence>MFKTNVHNRTDMTKAVKMQYLMSKLTDRALSVTAGVPPTEDNYDIIFDALVEKYNDKRVIASHYLDTLFSYKPIRTESSVQLGNFVDKFGATVAALRALDIDIGEFILFYLANSKLDEETRRAFETSLVEEMPTFKKLLEFLSSRTKMLSRVNPGPSNSSHSKGDSFSNSYKRPGPHTFLVKKDLGSSSSCPSYYGNSQITCILCNKNHFIAKCEQFLHLSPKDRYVIVKQHALCVNCLCPNHRAYECVKKIQCGVCKLKHNSLLHFQSKQVESKQVELNHASNDSGNSQVCACTPELTGNAAGTTVLLSTVKVLVKNSNLELHPMRFILDSGSMVNILTKDAANFLNLSLKPNSSHIKGINSNSSKVYGQVKFDFSSRFDTRINYTVQALVVDSIVEKLPTQPVDYLKLHHLKNIRLADDEFMYPCKIDGILGAQVYPHLLENSSIVSEENQPIALATKLGYVIMGNAPILNMVNMVDTHHSNNNDLLESDSLCMFQRASLDQMNSQLCKFWELENIISKKDVKLSPEEKECEKIYIDGVSRDSQGIYSVPLPFKEDPKKLGDSFHIACKRFLNLERKLETSNELKQNYNSAVKELIDRKFMVLSEDQSKTNGYFIPCHLVVRLDKASSKFRVVYDASCKTNTGLSLNDLLHTGPKLYTDLLGVLLNFRLFEHALNGDIAKMFLNIKLLPDYWKYQIILWRFSTDDKLMVYELRVVIFGTSASPYLAQRTVHKLVEDEQSRFPLAGKLISQSLYMDDCVISFLKKEDAIKFYQEVVAMFSSGGFKFTKWSSNCKEILSQIPVEDRLSELISWSENNFSHKILGMSWNTTQDCLFFDIDKIEGPCTKRGILSSILSVFDPMGLIAPVVLFVKLLIKEMWQIKLGWDDTPPQSIVNLWNVFLQEMHLLKGLTFPRHISVFENCTFELIGFSDASQKGYGAVVYSRVTCSDGSVLTSLICSRSRVSPAKTESIPRLELCALVLLSDVIDFVVNTYNSRYKIENVFCFTDSSVALCWVSSSPHLWNVFVANRVSRVQQKVNVEKIFHINGEDNPADCLSRGLLPSQLVAHELWFSGPPWLKTNFENWPIKNYSSFKSETVPEKKANVVLIGTNGPSENYLLDCFNKMVSWNSILKVMVFILRFTKKLKPPSSVNFVSAEDLNLAELFVMKIIQSHHFAEDLDKIKKGSMCSSAMKKLCPFLDKDDVLRVGGRLGNSQQDYDYQHPILLPSKCKVVELLIDYVHRKNFHTGPHLLLSLLRQKYWILNGRNLTKKVFHKCNLCFIHNPKFVYPKMGELPSSRVLGVKPFLNTACDYLGPINITLSGKRGQRSQKAYICLFICLATKALHLEVVSDLSTAVFINALKRFLARRGPVKTILSDNGTNFVGAKNQLNEIYKLLESENYKEQFSYELAEYRIQWIFNPPSAPHFGGLFESNVKSFKTHLLKVIGSQLLSYEELSTLTCLLENLLNSRPLCQIHSDPTDGEMLTPNHFLKLTSLQCIPALDVVDCKSGRLTRFQLIDQIYQHFWKKWSNEYLSTLQVREKWFSDSRPILPGTVVLIKQENTAPCNWLKGVITEVFPGKDSIPRVAMVKTIKGSYKRPICKLAPLPTQ</sequence>
<dbReference type="Proteomes" id="UP000079169">
    <property type="component" value="Unplaced"/>
</dbReference>
<dbReference type="PaxDb" id="121845-A0A3Q0J7K9"/>
<evidence type="ECO:0000256" key="1">
    <source>
        <dbReference type="SAM" id="MobiDB-lite"/>
    </source>
</evidence>
<dbReference type="InterPro" id="IPR000477">
    <property type="entry name" value="RT_dom"/>
</dbReference>
<dbReference type="Pfam" id="PF05380">
    <property type="entry name" value="Peptidase_A17"/>
    <property type="match status" value="1"/>
</dbReference>
<reference evidence="4" key="1">
    <citation type="submission" date="2025-08" db="UniProtKB">
        <authorList>
            <consortium name="RefSeq"/>
        </authorList>
    </citation>
    <scope>IDENTIFICATION</scope>
</reference>
<feature type="compositionally biased region" description="Polar residues" evidence="1">
    <location>
        <begin position="155"/>
        <end position="171"/>
    </location>
</feature>
<evidence type="ECO:0000313" key="3">
    <source>
        <dbReference type="Proteomes" id="UP000079169"/>
    </source>
</evidence>
<dbReference type="GeneID" id="113470313"/>
<dbReference type="GO" id="GO:0003676">
    <property type="term" value="F:nucleic acid binding"/>
    <property type="evidence" value="ECO:0007669"/>
    <property type="project" value="InterPro"/>
</dbReference>
<dbReference type="InterPro" id="IPR043502">
    <property type="entry name" value="DNA/RNA_pol_sf"/>
</dbReference>
<dbReference type="GO" id="GO:0071897">
    <property type="term" value="P:DNA biosynthetic process"/>
    <property type="evidence" value="ECO:0007669"/>
    <property type="project" value="UniProtKB-ARBA"/>
</dbReference>
<dbReference type="GO" id="GO:0042575">
    <property type="term" value="C:DNA polymerase complex"/>
    <property type="evidence" value="ECO:0007669"/>
    <property type="project" value="UniProtKB-ARBA"/>
</dbReference>
<dbReference type="InterPro" id="IPR040676">
    <property type="entry name" value="DUF5641"/>
</dbReference>
<dbReference type="Pfam" id="PF18701">
    <property type="entry name" value="DUF5641"/>
    <property type="match status" value="1"/>
</dbReference>
<dbReference type="InterPro" id="IPR043128">
    <property type="entry name" value="Rev_trsase/Diguanyl_cyclase"/>
</dbReference>
<dbReference type="InterPro" id="IPR001584">
    <property type="entry name" value="Integrase_cat-core"/>
</dbReference>
<dbReference type="PANTHER" id="PTHR47331:SF5">
    <property type="entry name" value="RIBONUCLEASE H"/>
    <property type="match status" value="1"/>
</dbReference>
<dbReference type="Gene3D" id="3.30.70.270">
    <property type="match status" value="1"/>
</dbReference>
<dbReference type="GO" id="GO:0015074">
    <property type="term" value="P:DNA integration"/>
    <property type="evidence" value="ECO:0007669"/>
    <property type="project" value="InterPro"/>
</dbReference>
<accession>A0A3Q0J7K9</accession>
<dbReference type="InterPro" id="IPR008042">
    <property type="entry name" value="Retrotrans_Pao"/>
</dbReference>
<dbReference type="PANTHER" id="PTHR47331">
    <property type="entry name" value="PHD-TYPE DOMAIN-CONTAINING PROTEIN"/>
    <property type="match status" value="1"/>
</dbReference>
<dbReference type="InterPro" id="IPR012337">
    <property type="entry name" value="RNaseH-like_sf"/>
</dbReference>
<dbReference type="Gene3D" id="3.30.420.10">
    <property type="entry name" value="Ribonuclease H-like superfamily/Ribonuclease H"/>
    <property type="match status" value="1"/>
</dbReference>
<dbReference type="Gene3D" id="2.40.70.10">
    <property type="entry name" value="Acid Proteases"/>
    <property type="match status" value="1"/>
</dbReference>
<dbReference type="SUPFAM" id="SSF56672">
    <property type="entry name" value="DNA/RNA polymerases"/>
    <property type="match status" value="1"/>
</dbReference>
<protein>
    <submittedName>
        <fullName evidence="4">Uncharacterized protein LOC113470313 isoform X2</fullName>
    </submittedName>
</protein>
<dbReference type="Gene3D" id="3.10.10.10">
    <property type="entry name" value="HIV Type 1 Reverse Transcriptase, subunit A, domain 1"/>
    <property type="match status" value="1"/>
</dbReference>
<organism evidence="3 4">
    <name type="scientific">Diaphorina citri</name>
    <name type="common">Asian citrus psyllid</name>
    <dbReference type="NCBI Taxonomy" id="121845"/>
    <lineage>
        <taxon>Eukaryota</taxon>
        <taxon>Metazoa</taxon>
        <taxon>Ecdysozoa</taxon>
        <taxon>Arthropoda</taxon>
        <taxon>Hexapoda</taxon>
        <taxon>Insecta</taxon>
        <taxon>Pterygota</taxon>
        <taxon>Neoptera</taxon>
        <taxon>Paraneoptera</taxon>
        <taxon>Hemiptera</taxon>
        <taxon>Sternorrhyncha</taxon>
        <taxon>Psylloidea</taxon>
        <taxon>Psyllidae</taxon>
        <taxon>Diaphorininae</taxon>
        <taxon>Diaphorina</taxon>
    </lineage>
</organism>
<proteinExistence type="predicted"/>
<dbReference type="InterPro" id="IPR021109">
    <property type="entry name" value="Peptidase_aspartic_dom_sf"/>
</dbReference>
<name>A0A3Q0J7K9_DIACI</name>
<dbReference type="SUPFAM" id="SSF53098">
    <property type="entry name" value="Ribonuclease H-like"/>
    <property type="match status" value="1"/>
</dbReference>
<dbReference type="Pfam" id="PF03564">
    <property type="entry name" value="DUF1759"/>
    <property type="match status" value="1"/>
</dbReference>
<dbReference type="InterPro" id="IPR036397">
    <property type="entry name" value="RNaseH_sf"/>
</dbReference>
<dbReference type="Pfam" id="PF00078">
    <property type="entry name" value="RVT_1"/>
    <property type="match status" value="1"/>
</dbReference>
<feature type="region of interest" description="Disordered" evidence="1">
    <location>
        <begin position="151"/>
        <end position="171"/>
    </location>
</feature>
<gene>
    <name evidence="4" type="primary">LOC113470313</name>
</gene>
<dbReference type="STRING" id="121845.A0A3Q0J7K9"/>
<keyword evidence="3" id="KW-1185">Reference proteome</keyword>